<organism evidence="1">
    <name type="scientific">Brugia malayi</name>
    <name type="common">Filarial nematode worm</name>
    <dbReference type="NCBI Taxonomy" id="6279"/>
    <lineage>
        <taxon>Eukaryota</taxon>
        <taxon>Metazoa</taxon>
        <taxon>Ecdysozoa</taxon>
        <taxon>Nematoda</taxon>
        <taxon>Chromadorea</taxon>
        <taxon>Rhabditida</taxon>
        <taxon>Spirurina</taxon>
        <taxon>Spiruromorpha</taxon>
        <taxon>Filarioidea</taxon>
        <taxon>Onchocercidae</taxon>
        <taxon>Brugia</taxon>
    </lineage>
</organism>
<dbReference type="EMBL" id="LN856952">
    <property type="protein sequence ID" value="CDP95786.1"/>
    <property type="molecule type" value="Genomic_DNA"/>
</dbReference>
<reference evidence="1" key="1">
    <citation type="journal article" date="2007" name="Science">
        <title>Draft genome of the filarial nematode parasite Brugia malayi.</title>
        <authorList>
            <person name="Ghedin E."/>
            <person name="Wang S."/>
            <person name="Spiro D."/>
            <person name="Caler E."/>
            <person name="Zhao Q."/>
            <person name="Crabtree J."/>
            <person name="Allen J.E."/>
            <person name="Delcher A.L."/>
            <person name="Guiliano D.B."/>
            <person name="Miranda-Saavedra D."/>
            <person name="Angiuoli S.V."/>
            <person name="Creasy T."/>
            <person name="Amedeo P."/>
            <person name="Haas B."/>
            <person name="El-Sayed N.M."/>
            <person name="Wortman J.R."/>
            <person name="Feldblyum T."/>
            <person name="Tallon L."/>
            <person name="Schatz M."/>
            <person name="Shumway M."/>
            <person name="Koo H."/>
            <person name="Salzberg S.L."/>
            <person name="Schobel S."/>
            <person name="Pertea M."/>
            <person name="Pop M."/>
            <person name="White O."/>
            <person name="Barton G.J."/>
            <person name="Carlow C.K."/>
            <person name="Crawford M.J."/>
            <person name="Daub J."/>
            <person name="Dimmic M.W."/>
            <person name="Estes C.F."/>
            <person name="Foster J.M."/>
            <person name="Ganatra M."/>
            <person name="Gregory W.F."/>
            <person name="Johnson N.M."/>
            <person name="Jin J."/>
            <person name="Komuniecki R."/>
            <person name="Korf I."/>
            <person name="Kumar S."/>
            <person name="Laney S."/>
            <person name="Li B.W."/>
            <person name="Li W."/>
            <person name="Lindblom T.H."/>
            <person name="Lustigman S."/>
            <person name="Ma D."/>
            <person name="Maina C.V."/>
            <person name="Martin D.M."/>
            <person name="McCarter J.P."/>
            <person name="McReynolds L."/>
            <person name="Mitreva M."/>
            <person name="Nutman T.B."/>
            <person name="Parkinson J."/>
            <person name="Peregrin-Alvarez J.M."/>
            <person name="Poole C."/>
            <person name="Ren Q."/>
            <person name="Saunders L."/>
            <person name="Sluder A.E."/>
            <person name="Smith K."/>
            <person name="Stanke M."/>
            <person name="Unnasch T.R."/>
            <person name="Ware J."/>
            <person name="Wei A.D."/>
            <person name="Weil G."/>
            <person name="Williams D.J."/>
            <person name="Zhang Y."/>
            <person name="Williams S.A."/>
            <person name="Fraser-Liggett C."/>
            <person name="Slatko B."/>
            <person name="Blaxter M.L."/>
            <person name="Scott A.L."/>
        </authorList>
    </citation>
    <scope>NUCLEOTIDE SEQUENCE</scope>
    <source>
        <strain evidence="1">FR3</strain>
    </source>
</reference>
<proteinExistence type="predicted"/>
<reference evidence="1" key="2">
    <citation type="submission" date="2012-12" db="EMBL/GenBank/DDBJ databases">
        <authorList>
            <consortium name="WormBase Consortium"/>
            <person name="Ghedin E."/>
            <person name="Paulini M."/>
        </authorList>
    </citation>
    <scope>NUCLEOTIDE SEQUENCE</scope>
    <source>
        <strain evidence="1">FR3</strain>
    </source>
</reference>
<protein>
    <submittedName>
        <fullName evidence="1">Bm1319</fullName>
    </submittedName>
</protein>
<name>A0A1I9G282_BRUMA</name>
<evidence type="ECO:0000313" key="1">
    <source>
        <dbReference type="EMBL" id="CDP95786.1"/>
    </source>
</evidence>
<dbReference type="AlphaFoldDB" id="A0A1I9G282"/>
<gene>
    <name evidence="1" type="primary">Bm1319</name>
    <name evidence="1" type="ORF">BM_Bm1319</name>
</gene>
<accession>A0A1I9G282</accession>
<sequence>MRQAEPSSPGIGDWQRSNWSHTFAISLRSLQNIS</sequence>